<dbReference type="KEGG" id="bbes:BESB_062470"/>
<organism evidence="6 7">
    <name type="scientific">Besnoitia besnoiti</name>
    <name type="common">Apicomplexan protozoan</name>
    <dbReference type="NCBI Taxonomy" id="94643"/>
    <lineage>
        <taxon>Eukaryota</taxon>
        <taxon>Sar</taxon>
        <taxon>Alveolata</taxon>
        <taxon>Apicomplexa</taxon>
        <taxon>Conoidasida</taxon>
        <taxon>Coccidia</taxon>
        <taxon>Eucoccidiorida</taxon>
        <taxon>Eimeriorina</taxon>
        <taxon>Sarcocystidae</taxon>
        <taxon>Besnoitia</taxon>
    </lineage>
</organism>
<feature type="compositionally biased region" description="Basic and acidic residues" evidence="4">
    <location>
        <begin position="226"/>
        <end position="237"/>
    </location>
</feature>
<dbReference type="AlphaFoldDB" id="A0A2A9MIZ4"/>
<evidence type="ECO:0000259" key="5">
    <source>
        <dbReference type="Pfam" id="PF00707"/>
    </source>
</evidence>
<dbReference type="PANTHER" id="PTHR10938:SF0">
    <property type="entry name" value="TRANSLATION INITIATION FACTOR IF-3, MITOCHONDRIAL"/>
    <property type="match status" value="1"/>
</dbReference>
<dbReference type="InterPro" id="IPR019815">
    <property type="entry name" value="Translation_initiation_fac_3_C"/>
</dbReference>
<keyword evidence="3" id="KW-0648">Protein biosynthesis</keyword>
<feature type="compositionally biased region" description="Basic and acidic residues" evidence="4">
    <location>
        <begin position="353"/>
        <end position="366"/>
    </location>
</feature>
<name>A0A2A9MIZ4_BESBE</name>
<keyword evidence="2" id="KW-0396">Initiation factor</keyword>
<evidence type="ECO:0000313" key="6">
    <source>
        <dbReference type="EMBL" id="PFH35360.1"/>
    </source>
</evidence>
<evidence type="ECO:0000313" key="7">
    <source>
        <dbReference type="Proteomes" id="UP000224006"/>
    </source>
</evidence>
<dbReference type="GO" id="GO:0032790">
    <property type="term" value="P:ribosome disassembly"/>
    <property type="evidence" value="ECO:0007669"/>
    <property type="project" value="TreeGrafter"/>
</dbReference>
<dbReference type="RefSeq" id="XP_029219369.1">
    <property type="nucleotide sequence ID" value="XM_029364661.1"/>
</dbReference>
<gene>
    <name evidence="6" type="ORF">BESB_062470</name>
</gene>
<accession>A0A2A9MIZ4</accession>
<feature type="compositionally biased region" description="Acidic residues" evidence="4">
    <location>
        <begin position="381"/>
        <end position="395"/>
    </location>
</feature>
<evidence type="ECO:0000256" key="1">
    <source>
        <dbReference type="ARBA" id="ARBA00005439"/>
    </source>
</evidence>
<dbReference type="PANTHER" id="PTHR10938">
    <property type="entry name" value="TRANSLATION INITIATION FACTOR IF-3"/>
    <property type="match status" value="1"/>
</dbReference>
<evidence type="ECO:0000256" key="4">
    <source>
        <dbReference type="SAM" id="MobiDB-lite"/>
    </source>
</evidence>
<reference evidence="6 7" key="1">
    <citation type="submission" date="2017-09" db="EMBL/GenBank/DDBJ databases">
        <title>Genome sequencing of Besnoitia besnoiti strain Bb-Ger1.</title>
        <authorList>
            <person name="Schares G."/>
            <person name="Venepally P."/>
            <person name="Lorenzi H.A."/>
        </authorList>
    </citation>
    <scope>NUCLEOTIDE SEQUENCE [LARGE SCALE GENOMIC DNA]</scope>
    <source>
        <strain evidence="6 7">Bb-Ger1</strain>
    </source>
</reference>
<dbReference type="GO" id="GO:0003743">
    <property type="term" value="F:translation initiation factor activity"/>
    <property type="evidence" value="ECO:0007669"/>
    <property type="project" value="UniProtKB-KW"/>
</dbReference>
<feature type="region of interest" description="Disordered" evidence="4">
    <location>
        <begin position="213"/>
        <end position="237"/>
    </location>
</feature>
<dbReference type="OrthoDB" id="354798at2759"/>
<evidence type="ECO:0000256" key="2">
    <source>
        <dbReference type="ARBA" id="ARBA00022540"/>
    </source>
</evidence>
<dbReference type="Pfam" id="PF00707">
    <property type="entry name" value="IF3_C"/>
    <property type="match status" value="1"/>
</dbReference>
<feature type="region of interest" description="Disordered" evidence="4">
    <location>
        <begin position="336"/>
        <end position="395"/>
    </location>
</feature>
<feature type="domain" description="Translation initiation factor 3 C-terminal" evidence="5">
    <location>
        <begin position="444"/>
        <end position="525"/>
    </location>
</feature>
<dbReference type="Proteomes" id="UP000224006">
    <property type="component" value="Chromosome V"/>
</dbReference>
<keyword evidence="7" id="KW-1185">Reference proteome</keyword>
<dbReference type="SUPFAM" id="SSF55200">
    <property type="entry name" value="Translation initiation factor IF3, C-terminal domain"/>
    <property type="match status" value="1"/>
</dbReference>
<dbReference type="GO" id="GO:0043022">
    <property type="term" value="F:ribosome binding"/>
    <property type="evidence" value="ECO:0007669"/>
    <property type="project" value="TreeGrafter"/>
</dbReference>
<dbReference type="EMBL" id="NWUJ01000005">
    <property type="protein sequence ID" value="PFH35360.1"/>
    <property type="molecule type" value="Genomic_DNA"/>
</dbReference>
<dbReference type="GO" id="GO:0005829">
    <property type="term" value="C:cytosol"/>
    <property type="evidence" value="ECO:0007669"/>
    <property type="project" value="TreeGrafter"/>
</dbReference>
<dbReference type="VEuPathDB" id="ToxoDB:BESB_062470"/>
<dbReference type="GeneID" id="40311175"/>
<proteinExistence type="inferred from homology"/>
<dbReference type="NCBIfam" id="TIGR00168">
    <property type="entry name" value="infC"/>
    <property type="match status" value="1"/>
</dbReference>
<protein>
    <recommendedName>
        <fullName evidence="5">Translation initiation factor 3 C-terminal domain-containing protein</fullName>
    </recommendedName>
</protein>
<dbReference type="Gene3D" id="3.30.110.10">
    <property type="entry name" value="Translation initiation factor 3 (IF-3), C-terminal domain"/>
    <property type="match status" value="1"/>
</dbReference>
<comment type="similarity">
    <text evidence="1">Belongs to the IF-3 family.</text>
</comment>
<dbReference type="InterPro" id="IPR001288">
    <property type="entry name" value="Translation_initiation_fac_3"/>
</dbReference>
<dbReference type="GO" id="GO:0016020">
    <property type="term" value="C:membrane"/>
    <property type="evidence" value="ECO:0007669"/>
    <property type="project" value="TreeGrafter"/>
</dbReference>
<comment type="caution">
    <text evidence="6">The sequence shown here is derived from an EMBL/GenBank/DDBJ whole genome shotgun (WGS) entry which is preliminary data.</text>
</comment>
<evidence type="ECO:0000256" key="3">
    <source>
        <dbReference type="ARBA" id="ARBA00022917"/>
    </source>
</evidence>
<dbReference type="InterPro" id="IPR036788">
    <property type="entry name" value="T_IF-3_C_sf"/>
</dbReference>
<sequence>MVYRLGRDGVATANPSTLALRPSVTEGQSCREQTEVSLLTTCQLPFSLILPHVFEGSGAIQAQLSSAFRTDEEAERQKAQVPCKGRARGRGRARLGRKRSPLWRCFLLARLCLLMVAHVAAAGHGNAVSWSGDGPATFRGPLATRRLSPLPLPVDSRCRLPFPASHAVPPGARGARHKLPTAAAGVQVSKALREGRLSLCDVGKSGELGSWSPREGIAVPLQTESSKSRERRARDDRGAPVPFAGRCVLSRPSSFLLWAFLGFRGPRGGSAHLCVWALRRWTASTSASGFRGRRDPAKSAFTVSVGHCRPGTLPANAASRRLTWQTGASSLCSLAAAPGNAQHPQPVRSYSTKGREGLTMRSESRSESPGPARGAAKRGADDDESADAAEAAECDSDGDAWLADSDVENFGEQTNADDPSGDEKRAYRRMKAKREQKAKKQLRKEIRLSPRIADHDLQVKANRARQFLAEKNQVVFTIQLRGRERSNPELYRPLLDRIAVMLSDIAAPANAVKQQPNALIQLFQPRKKKGASNPAALPPAVT</sequence>